<keyword evidence="3" id="KW-1185">Reference proteome</keyword>
<accession>A0A401TEN0</accession>
<name>A0A401TEN0_CHIPU</name>
<reference evidence="2 3" key="1">
    <citation type="journal article" date="2018" name="Nat. Ecol. Evol.">
        <title>Shark genomes provide insights into elasmobranch evolution and the origin of vertebrates.</title>
        <authorList>
            <person name="Hara Y"/>
            <person name="Yamaguchi K"/>
            <person name="Onimaru K"/>
            <person name="Kadota M"/>
            <person name="Koyanagi M"/>
            <person name="Keeley SD"/>
            <person name="Tatsumi K"/>
            <person name="Tanaka K"/>
            <person name="Motone F"/>
            <person name="Kageyama Y"/>
            <person name="Nozu R"/>
            <person name="Adachi N"/>
            <person name="Nishimura O"/>
            <person name="Nakagawa R"/>
            <person name="Tanegashima C"/>
            <person name="Kiyatake I"/>
            <person name="Matsumoto R"/>
            <person name="Murakumo K"/>
            <person name="Nishida K"/>
            <person name="Terakita A"/>
            <person name="Kuratani S"/>
            <person name="Sato K"/>
            <person name="Hyodo S Kuraku.S."/>
        </authorList>
    </citation>
    <scope>NUCLEOTIDE SEQUENCE [LARGE SCALE GENOMIC DNA]</scope>
</reference>
<comment type="caution">
    <text evidence="2">The sequence shown here is derived from an EMBL/GenBank/DDBJ whole genome shotgun (WGS) entry which is preliminary data.</text>
</comment>
<proteinExistence type="predicted"/>
<evidence type="ECO:0000313" key="3">
    <source>
        <dbReference type="Proteomes" id="UP000287033"/>
    </source>
</evidence>
<feature type="non-terminal residue" evidence="2">
    <location>
        <position position="1"/>
    </location>
</feature>
<feature type="compositionally biased region" description="Polar residues" evidence="1">
    <location>
        <begin position="13"/>
        <end position="23"/>
    </location>
</feature>
<sequence>WPPCRVPIGRLRSVTSPTTTAQVPRSVGGSKMAANGMEVEPAGERVKRRVRVSTPLGDSGRRVEVVERTDEEEL</sequence>
<feature type="compositionally biased region" description="Basic and acidic residues" evidence="1">
    <location>
        <begin position="59"/>
        <end position="68"/>
    </location>
</feature>
<protein>
    <submittedName>
        <fullName evidence="2">Uncharacterized protein</fullName>
    </submittedName>
</protein>
<organism evidence="2 3">
    <name type="scientific">Chiloscyllium punctatum</name>
    <name type="common">Brownbanded bambooshark</name>
    <name type="synonym">Hemiscyllium punctatum</name>
    <dbReference type="NCBI Taxonomy" id="137246"/>
    <lineage>
        <taxon>Eukaryota</taxon>
        <taxon>Metazoa</taxon>
        <taxon>Chordata</taxon>
        <taxon>Craniata</taxon>
        <taxon>Vertebrata</taxon>
        <taxon>Chondrichthyes</taxon>
        <taxon>Elasmobranchii</taxon>
        <taxon>Galeomorphii</taxon>
        <taxon>Galeoidea</taxon>
        <taxon>Orectolobiformes</taxon>
        <taxon>Hemiscylliidae</taxon>
        <taxon>Chiloscyllium</taxon>
    </lineage>
</organism>
<dbReference type="Proteomes" id="UP000287033">
    <property type="component" value="Unassembled WGS sequence"/>
</dbReference>
<dbReference type="EMBL" id="BEZZ01055210">
    <property type="protein sequence ID" value="GCC41102.1"/>
    <property type="molecule type" value="Genomic_DNA"/>
</dbReference>
<gene>
    <name evidence="2" type="ORF">chiPu_0025254</name>
</gene>
<dbReference type="AlphaFoldDB" id="A0A401TEN0"/>
<feature type="region of interest" description="Disordered" evidence="1">
    <location>
        <begin position="1"/>
        <end position="74"/>
    </location>
</feature>
<evidence type="ECO:0000256" key="1">
    <source>
        <dbReference type="SAM" id="MobiDB-lite"/>
    </source>
</evidence>
<evidence type="ECO:0000313" key="2">
    <source>
        <dbReference type="EMBL" id="GCC41102.1"/>
    </source>
</evidence>